<proteinExistence type="predicted"/>
<dbReference type="EMBL" id="RDQH01000341">
    <property type="protein sequence ID" value="RXH72483.1"/>
    <property type="molecule type" value="Genomic_DNA"/>
</dbReference>
<gene>
    <name evidence="1" type="ORF">DVH24_012167</name>
</gene>
<reference evidence="1 2" key="1">
    <citation type="submission" date="2018-10" db="EMBL/GenBank/DDBJ databases">
        <title>A high-quality apple genome assembly.</title>
        <authorList>
            <person name="Hu J."/>
        </authorList>
    </citation>
    <scope>NUCLEOTIDE SEQUENCE [LARGE SCALE GENOMIC DNA]</scope>
    <source>
        <strain evidence="2">cv. HFTH1</strain>
        <tissue evidence="1">Young leaf</tissue>
    </source>
</reference>
<dbReference type="AlphaFoldDB" id="A0A498HUC7"/>
<dbReference type="Pfam" id="PF03140">
    <property type="entry name" value="DUF247"/>
    <property type="match status" value="1"/>
</dbReference>
<comment type="caution">
    <text evidence="1">The sequence shown here is derived from an EMBL/GenBank/DDBJ whole genome shotgun (WGS) entry which is preliminary data.</text>
</comment>
<evidence type="ECO:0000313" key="1">
    <source>
        <dbReference type="EMBL" id="RXH72483.1"/>
    </source>
</evidence>
<dbReference type="PANTHER" id="PTHR31170:SF17">
    <property type="match status" value="1"/>
</dbReference>
<name>A0A498HUC7_MALDO</name>
<protein>
    <submittedName>
        <fullName evidence="1">Uncharacterized protein</fullName>
    </submittedName>
</protein>
<evidence type="ECO:0000313" key="2">
    <source>
        <dbReference type="Proteomes" id="UP000290289"/>
    </source>
</evidence>
<dbReference type="PANTHER" id="PTHR31170">
    <property type="entry name" value="BNAC04G53230D PROTEIN"/>
    <property type="match status" value="1"/>
</dbReference>
<organism evidence="1 2">
    <name type="scientific">Malus domestica</name>
    <name type="common">Apple</name>
    <name type="synonym">Pyrus malus</name>
    <dbReference type="NCBI Taxonomy" id="3750"/>
    <lineage>
        <taxon>Eukaryota</taxon>
        <taxon>Viridiplantae</taxon>
        <taxon>Streptophyta</taxon>
        <taxon>Embryophyta</taxon>
        <taxon>Tracheophyta</taxon>
        <taxon>Spermatophyta</taxon>
        <taxon>Magnoliopsida</taxon>
        <taxon>eudicotyledons</taxon>
        <taxon>Gunneridae</taxon>
        <taxon>Pentapetalae</taxon>
        <taxon>rosids</taxon>
        <taxon>fabids</taxon>
        <taxon>Rosales</taxon>
        <taxon>Rosaceae</taxon>
        <taxon>Amygdaloideae</taxon>
        <taxon>Maleae</taxon>
        <taxon>Malus</taxon>
    </lineage>
</organism>
<accession>A0A498HUC7</accession>
<sequence length="72" mass="8577">MTFYLSNIHFFGQVFIYKPPHNNYSSKGMRPQVVSIGPLHHGKEHLKAIEEHKIMYLRDFLSRTEASFYDYI</sequence>
<keyword evidence="2" id="KW-1185">Reference proteome</keyword>
<dbReference type="Proteomes" id="UP000290289">
    <property type="component" value="Chromosome 15"/>
</dbReference>
<dbReference type="InterPro" id="IPR004158">
    <property type="entry name" value="DUF247_pln"/>
</dbReference>